<evidence type="ECO:0000313" key="3">
    <source>
        <dbReference type="Proteomes" id="UP000221165"/>
    </source>
</evidence>
<organism evidence="2 3">
    <name type="scientific">Cystoisospora suis</name>
    <dbReference type="NCBI Taxonomy" id="483139"/>
    <lineage>
        <taxon>Eukaryota</taxon>
        <taxon>Sar</taxon>
        <taxon>Alveolata</taxon>
        <taxon>Apicomplexa</taxon>
        <taxon>Conoidasida</taxon>
        <taxon>Coccidia</taxon>
        <taxon>Eucoccidiorida</taxon>
        <taxon>Eimeriorina</taxon>
        <taxon>Sarcocystidae</taxon>
        <taxon>Cystoisospora</taxon>
    </lineage>
</organism>
<feature type="compositionally biased region" description="Low complexity" evidence="1">
    <location>
        <begin position="137"/>
        <end position="150"/>
    </location>
</feature>
<dbReference type="Proteomes" id="UP000221165">
    <property type="component" value="Unassembled WGS sequence"/>
</dbReference>
<feature type="compositionally biased region" description="Basic and acidic residues" evidence="1">
    <location>
        <begin position="61"/>
        <end position="96"/>
    </location>
</feature>
<dbReference type="VEuPathDB" id="ToxoDB:CSUI_007157"/>
<dbReference type="GeneID" id="94430518"/>
<evidence type="ECO:0000313" key="2">
    <source>
        <dbReference type="EMBL" id="PHJ19012.1"/>
    </source>
</evidence>
<feature type="compositionally biased region" description="Basic and acidic residues" evidence="1">
    <location>
        <begin position="107"/>
        <end position="116"/>
    </location>
</feature>
<feature type="compositionally biased region" description="Low complexity" evidence="1">
    <location>
        <begin position="49"/>
        <end position="60"/>
    </location>
</feature>
<sequence>MQGGERKVILVEGGSEGRDSFASFRLKEEAIRENGGPEEISRGDRGKVSSQGRASSSGVSRRGEEGHLDRSEELNLSREKGSLSLSKEKTHHREVEEKEEACATSGEETRKGERKTQRSPSKSKIESQRGTKTRYASSSSSYHSSSSAGG</sequence>
<protein>
    <submittedName>
        <fullName evidence="2">Uncharacterized protein</fullName>
    </submittedName>
</protein>
<feature type="region of interest" description="Disordered" evidence="1">
    <location>
        <begin position="1"/>
        <end position="150"/>
    </location>
</feature>
<gene>
    <name evidence="2" type="ORF">CSUI_007157</name>
</gene>
<proteinExistence type="predicted"/>
<feature type="compositionally biased region" description="Basic and acidic residues" evidence="1">
    <location>
        <begin position="1"/>
        <end position="32"/>
    </location>
</feature>
<keyword evidence="3" id="KW-1185">Reference proteome</keyword>
<comment type="caution">
    <text evidence="2">The sequence shown here is derived from an EMBL/GenBank/DDBJ whole genome shotgun (WGS) entry which is preliminary data.</text>
</comment>
<dbReference type="RefSeq" id="XP_067920714.1">
    <property type="nucleotide sequence ID" value="XM_068067307.1"/>
</dbReference>
<name>A0A2C6KRI9_9APIC</name>
<dbReference type="EMBL" id="MIGC01003717">
    <property type="protein sequence ID" value="PHJ19012.1"/>
    <property type="molecule type" value="Genomic_DNA"/>
</dbReference>
<reference evidence="2 3" key="1">
    <citation type="journal article" date="2017" name="Int. J. Parasitol.">
        <title>The genome of the protozoan parasite Cystoisospora suis and a reverse vaccinology approach to identify vaccine candidates.</title>
        <authorList>
            <person name="Palmieri N."/>
            <person name="Shrestha A."/>
            <person name="Ruttkowski B."/>
            <person name="Beck T."/>
            <person name="Vogl C."/>
            <person name="Tomley F."/>
            <person name="Blake D.P."/>
            <person name="Joachim A."/>
        </authorList>
    </citation>
    <scope>NUCLEOTIDE SEQUENCE [LARGE SCALE GENOMIC DNA]</scope>
    <source>
        <strain evidence="2 3">Wien I</strain>
    </source>
</reference>
<accession>A0A2C6KRI9</accession>
<evidence type="ECO:0000256" key="1">
    <source>
        <dbReference type="SAM" id="MobiDB-lite"/>
    </source>
</evidence>
<feature type="non-terminal residue" evidence="2">
    <location>
        <position position="150"/>
    </location>
</feature>
<dbReference type="AlphaFoldDB" id="A0A2C6KRI9"/>